<keyword evidence="2" id="KW-1185">Reference proteome</keyword>
<reference evidence="1 2" key="1">
    <citation type="journal article" date="2019" name="Int. J. Syst. Evol. Microbiol.">
        <title>The Global Catalogue of Microorganisms (GCM) 10K type strain sequencing project: providing services to taxonomists for standard genome sequencing and annotation.</title>
        <authorList>
            <consortium name="The Broad Institute Genomics Platform"/>
            <consortium name="The Broad Institute Genome Sequencing Center for Infectious Disease"/>
            <person name="Wu L."/>
            <person name="Ma J."/>
        </authorList>
    </citation>
    <scope>NUCLEOTIDE SEQUENCE [LARGE SCALE GENOMIC DNA]</scope>
    <source>
        <strain evidence="1 2">PSRA2</strain>
    </source>
</reference>
<dbReference type="Proteomes" id="UP001596406">
    <property type="component" value="Unassembled WGS sequence"/>
</dbReference>
<evidence type="ECO:0000313" key="2">
    <source>
        <dbReference type="Proteomes" id="UP001596406"/>
    </source>
</evidence>
<dbReference type="RefSeq" id="WP_304447521.1">
    <property type="nucleotide sequence ID" value="NZ_JARRAH010000001.1"/>
</dbReference>
<protein>
    <submittedName>
        <fullName evidence="1">Gluconate 2-dehydrogenase subunit 3 family protein</fullName>
        <ecNumber evidence="1">1.-.-.-</ecNumber>
    </submittedName>
</protein>
<dbReference type="GO" id="GO:0016491">
    <property type="term" value="F:oxidoreductase activity"/>
    <property type="evidence" value="ECO:0007669"/>
    <property type="project" value="UniProtKB-KW"/>
</dbReference>
<accession>A0ABD5U926</accession>
<dbReference type="InterPro" id="IPR027056">
    <property type="entry name" value="Gluconate_2DH_su3"/>
</dbReference>
<dbReference type="InterPro" id="IPR006311">
    <property type="entry name" value="TAT_signal"/>
</dbReference>
<proteinExistence type="predicted"/>
<name>A0ABD5U926_9EURY</name>
<comment type="caution">
    <text evidence="1">The sequence shown here is derived from an EMBL/GenBank/DDBJ whole genome shotgun (WGS) entry which is preliminary data.</text>
</comment>
<evidence type="ECO:0000313" key="1">
    <source>
        <dbReference type="EMBL" id="MFC6835826.1"/>
    </source>
</evidence>
<dbReference type="AlphaFoldDB" id="A0ABD5U926"/>
<keyword evidence="1" id="KW-0560">Oxidoreductase</keyword>
<gene>
    <name evidence="1" type="ORF">ACFQHK_04805</name>
</gene>
<dbReference type="Pfam" id="PF13618">
    <property type="entry name" value="Gluconate_2-dh3"/>
    <property type="match status" value="1"/>
</dbReference>
<dbReference type="EMBL" id="JBHSXM010000001">
    <property type="protein sequence ID" value="MFC6835826.1"/>
    <property type="molecule type" value="Genomic_DNA"/>
</dbReference>
<sequence>MKLTRRDALVALASLGVAGGGVAHLAREGDRAAADEGGVEALGTLVAAAEVLYPSDVEGIESFVESYSLGRVEDREAYREGLDDALSEVEAAARSWYDDSFAALDRETRDALLRELGADVADAVPDGSRAERVRYYVVDELLYAFYASPTGAELAGNENPVGHPGGTEAYQA</sequence>
<organism evidence="1 2">
    <name type="scientific">Halomarina ordinaria</name>
    <dbReference type="NCBI Taxonomy" id="3033939"/>
    <lineage>
        <taxon>Archaea</taxon>
        <taxon>Methanobacteriati</taxon>
        <taxon>Methanobacteriota</taxon>
        <taxon>Stenosarchaea group</taxon>
        <taxon>Halobacteria</taxon>
        <taxon>Halobacteriales</taxon>
        <taxon>Natronomonadaceae</taxon>
        <taxon>Halomarina</taxon>
    </lineage>
</organism>
<dbReference type="EC" id="1.-.-.-" evidence="1"/>
<dbReference type="PROSITE" id="PS51318">
    <property type="entry name" value="TAT"/>
    <property type="match status" value="1"/>
</dbReference>